<dbReference type="EMBL" id="CP001090">
    <property type="protein sequence ID" value="ACD97423.1"/>
    <property type="molecule type" value="Genomic_DNA"/>
</dbReference>
<sequence>MMSESSCLCEQIAGPGAELHPKCFGHVWLFEGAPPEAWDTISADLARKKCAAEDVIFSQGEPAESMYLIKMGSVKIWKVDEEGRELTLDIRKAGDLLGESVLIEESDYPVYASALTPTLICGVDRSTFEKLVEAHPQVGLAVIRNLSKRIDYLTGKLGALSEPSIEERLYKVLVNVAEQVGTPESGGWSIAFPLTHEEIGFLVGAHRVSITRALKKLKDLGKVKSQGKYIFVARAAA</sequence>
<keyword evidence="1" id="KW-0805">Transcription regulation</keyword>
<evidence type="ECO:0000256" key="3">
    <source>
        <dbReference type="ARBA" id="ARBA00023163"/>
    </source>
</evidence>
<keyword evidence="3" id="KW-0804">Transcription</keyword>
<dbReference type="OrthoDB" id="5415223at2"/>
<keyword evidence="6" id="KW-0614">Plasmid</keyword>
<evidence type="ECO:0000313" key="7">
    <source>
        <dbReference type="Proteomes" id="UP000002420"/>
    </source>
</evidence>
<keyword evidence="7" id="KW-1185">Reference proteome</keyword>
<dbReference type="Gene3D" id="1.10.10.10">
    <property type="entry name" value="Winged helix-like DNA-binding domain superfamily/Winged helix DNA-binding domain"/>
    <property type="match status" value="1"/>
</dbReference>
<dbReference type="GO" id="GO:0003677">
    <property type="term" value="F:DNA binding"/>
    <property type="evidence" value="ECO:0007669"/>
    <property type="project" value="UniProtKB-KW"/>
</dbReference>
<dbReference type="InterPro" id="IPR014710">
    <property type="entry name" value="RmlC-like_jellyroll"/>
</dbReference>
<organism evidence="6 7">
    <name type="scientific">Trichlorobacter lovleyi (strain ATCC BAA-1151 / DSM 17278 / SZ)</name>
    <name type="common">Geobacter lovleyi</name>
    <dbReference type="NCBI Taxonomy" id="398767"/>
    <lineage>
        <taxon>Bacteria</taxon>
        <taxon>Pseudomonadati</taxon>
        <taxon>Thermodesulfobacteriota</taxon>
        <taxon>Desulfuromonadia</taxon>
        <taxon>Geobacterales</taxon>
        <taxon>Geobacteraceae</taxon>
        <taxon>Trichlorobacter</taxon>
    </lineage>
</organism>
<name>B3EBZ1_TRIL1</name>
<dbReference type="Pfam" id="PF13545">
    <property type="entry name" value="HTH_Crp_2"/>
    <property type="match status" value="1"/>
</dbReference>
<evidence type="ECO:0000313" key="6">
    <source>
        <dbReference type="EMBL" id="ACD97423.1"/>
    </source>
</evidence>
<dbReference type="PROSITE" id="PS50042">
    <property type="entry name" value="CNMP_BINDING_3"/>
    <property type="match status" value="1"/>
</dbReference>
<feature type="domain" description="HTH crp-type" evidence="5">
    <location>
        <begin position="163"/>
        <end position="236"/>
    </location>
</feature>
<evidence type="ECO:0000259" key="4">
    <source>
        <dbReference type="PROSITE" id="PS50042"/>
    </source>
</evidence>
<dbReference type="InterPro" id="IPR000595">
    <property type="entry name" value="cNMP-bd_dom"/>
</dbReference>
<dbReference type="InterPro" id="IPR018490">
    <property type="entry name" value="cNMP-bd_dom_sf"/>
</dbReference>
<evidence type="ECO:0000259" key="5">
    <source>
        <dbReference type="PROSITE" id="PS51063"/>
    </source>
</evidence>
<dbReference type="HOGENOM" id="CLU_075053_3_2_7"/>
<accession>B3EBZ1</accession>
<dbReference type="eggNOG" id="COG0664">
    <property type="taxonomic scope" value="Bacteria"/>
</dbReference>
<evidence type="ECO:0000256" key="1">
    <source>
        <dbReference type="ARBA" id="ARBA00023015"/>
    </source>
</evidence>
<keyword evidence="2" id="KW-0238">DNA-binding</keyword>
<dbReference type="InterPro" id="IPR012318">
    <property type="entry name" value="HTH_CRP"/>
</dbReference>
<dbReference type="GO" id="GO:0005829">
    <property type="term" value="C:cytosol"/>
    <property type="evidence" value="ECO:0007669"/>
    <property type="project" value="TreeGrafter"/>
</dbReference>
<protein>
    <submittedName>
        <fullName evidence="6">Transcriptional regulator, Crp/Fnr family</fullName>
    </submittedName>
</protein>
<feature type="domain" description="Cyclic nucleotide-binding" evidence="4">
    <location>
        <begin position="29"/>
        <end position="149"/>
    </location>
</feature>
<dbReference type="Proteomes" id="UP000002420">
    <property type="component" value="Plasmid pGLOV01"/>
</dbReference>
<dbReference type="InterPro" id="IPR036388">
    <property type="entry name" value="WH-like_DNA-bd_sf"/>
</dbReference>
<dbReference type="PROSITE" id="PS51063">
    <property type="entry name" value="HTH_CRP_2"/>
    <property type="match status" value="1"/>
</dbReference>
<dbReference type="AlphaFoldDB" id="B3EBZ1"/>
<reference evidence="6 7" key="1">
    <citation type="submission" date="2008-05" db="EMBL/GenBank/DDBJ databases">
        <title>Complete sequence of plasmid of Geobacter lovleyi SZ.</title>
        <authorList>
            <consortium name="US DOE Joint Genome Institute"/>
            <person name="Lucas S."/>
            <person name="Copeland A."/>
            <person name="Lapidus A."/>
            <person name="Glavina del Rio T."/>
            <person name="Dalin E."/>
            <person name="Tice H."/>
            <person name="Bruce D."/>
            <person name="Goodwin L."/>
            <person name="Pitluck S."/>
            <person name="Chertkov O."/>
            <person name="Meincke L."/>
            <person name="Brettin T."/>
            <person name="Detter J.C."/>
            <person name="Han C."/>
            <person name="Tapia R."/>
            <person name="Kuske C.R."/>
            <person name="Schmutz J."/>
            <person name="Larimer F."/>
            <person name="Land M."/>
            <person name="Hauser L."/>
            <person name="Kyrpides N."/>
            <person name="Mikhailova N."/>
            <person name="Sung Y."/>
            <person name="Fletcher K.E."/>
            <person name="Ritalahti K.M."/>
            <person name="Loeffler F.E."/>
            <person name="Richardson P."/>
        </authorList>
    </citation>
    <scope>NUCLEOTIDE SEQUENCE [LARGE SCALE GENOMIC DNA]</scope>
    <source>
        <strain evidence="7">ATCC BAA-1151 / DSM 17278 / SZ</strain>
        <plasmid evidence="7">Plasmid pGLOV01</plasmid>
    </source>
</reference>
<dbReference type="InterPro" id="IPR050397">
    <property type="entry name" value="Env_Response_Regulators"/>
</dbReference>
<dbReference type="SMART" id="SM00419">
    <property type="entry name" value="HTH_CRP"/>
    <property type="match status" value="1"/>
</dbReference>
<dbReference type="PANTHER" id="PTHR24567">
    <property type="entry name" value="CRP FAMILY TRANSCRIPTIONAL REGULATORY PROTEIN"/>
    <property type="match status" value="1"/>
</dbReference>
<dbReference type="KEGG" id="glo:Glov_3725"/>
<dbReference type="GO" id="GO:0003700">
    <property type="term" value="F:DNA-binding transcription factor activity"/>
    <property type="evidence" value="ECO:0007669"/>
    <property type="project" value="TreeGrafter"/>
</dbReference>
<dbReference type="PANTHER" id="PTHR24567:SF74">
    <property type="entry name" value="HTH-TYPE TRANSCRIPTIONAL REGULATOR ARCR"/>
    <property type="match status" value="1"/>
</dbReference>
<geneLocation type="plasmid" evidence="6 7">
    <name>pGLOV01</name>
</geneLocation>
<proteinExistence type="predicted"/>
<dbReference type="Pfam" id="PF00027">
    <property type="entry name" value="cNMP_binding"/>
    <property type="match status" value="1"/>
</dbReference>
<dbReference type="InterPro" id="IPR036390">
    <property type="entry name" value="WH_DNA-bd_sf"/>
</dbReference>
<dbReference type="Gene3D" id="2.60.120.10">
    <property type="entry name" value="Jelly Rolls"/>
    <property type="match status" value="1"/>
</dbReference>
<dbReference type="CDD" id="cd00038">
    <property type="entry name" value="CAP_ED"/>
    <property type="match status" value="1"/>
</dbReference>
<dbReference type="SUPFAM" id="SSF46785">
    <property type="entry name" value="Winged helix' DNA-binding domain"/>
    <property type="match status" value="1"/>
</dbReference>
<dbReference type="SMART" id="SM00100">
    <property type="entry name" value="cNMP"/>
    <property type="match status" value="1"/>
</dbReference>
<evidence type="ECO:0000256" key="2">
    <source>
        <dbReference type="ARBA" id="ARBA00023125"/>
    </source>
</evidence>
<dbReference type="SUPFAM" id="SSF51206">
    <property type="entry name" value="cAMP-binding domain-like"/>
    <property type="match status" value="1"/>
</dbReference>
<gene>
    <name evidence="6" type="ordered locus">Glov_3725</name>
</gene>